<gene>
    <name evidence="2" type="ORF">N8I77_013620</name>
</gene>
<organism evidence="2 3">
    <name type="scientific">Phomopsis amygdali</name>
    <name type="common">Fusicoccum amygdali</name>
    <dbReference type="NCBI Taxonomy" id="1214568"/>
    <lineage>
        <taxon>Eukaryota</taxon>
        <taxon>Fungi</taxon>
        <taxon>Dikarya</taxon>
        <taxon>Ascomycota</taxon>
        <taxon>Pezizomycotina</taxon>
        <taxon>Sordariomycetes</taxon>
        <taxon>Sordariomycetidae</taxon>
        <taxon>Diaporthales</taxon>
        <taxon>Diaporthaceae</taxon>
        <taxon>Diaporthe</taxon>
    </lineage>
</organism>
<protein>
    <submittedName>
        <fullName evidence="2">Uncharacterized protein</fullName>
    </submittedName>
</protein>
<dbReference type="AlphaFoldDB" id="A0AAD9S1W9"/>
<name>A0AAD9S1W9_PHOAM</name>
<sequence length="163" mass="18843">MQASEASLDKFWDDFDEHVKRFCSNHTVVTWKSLWPSKENLLRTQNWTETAPSTAMAPINTRLCEVNLNFGEERETPNQNMAQRPKQKSRSRKESEDETISSENKPNVSDKKQVEEDAAQQNKPVFHIDSLAWRIFDSAMFSAGKGRDPPSTIRWPDFLHAMT</sequence>
<keyword evidence="3" id="KW-1185">Reference proteome</keyword>
<accession>A0AAD9S1W9</accession>
<evidence type="ECO:0000313" key="2">
    <source>
        <dbReference type="EMBL" id="KAK2595827.1"/>
    </source>
</evidence>
<comment type="caution">
    <text evidence="2">The sequence shown here is derived from an EMBL/GenBank/DDBJ whole genome shotgun (WGS) entry which is preliminary data.</text>
</comment>
<feature type="region of interest" description="Disordered" evidence="1">
    <location>
        <begin position="70"/>
        <end position="123"/>
    </location>
</feature>
<dbReference type="EMBL" id="JAUJFL010000013">
    <property type="protein sequence ID" value="KAK2595827.1"/>
    <property type="molecule type" value="Genomic_DNA"/>
</dbReference>
<evidence type="ECO:0000313" key="3">
    <source>
        <dbReference type="Proteomes" id="UP001265746"/>
    </source>
</evidence>
<reference evidence="2" key="1">
    <citation type="submission" date="2023-06" db="EMBL/GenBank/DDBJ databases">
        <authorList>
            <person name="Noh H."/>
        </authorList>
    </citation>
    <scope>NUCLEOTIDE SEQUENCE</scope>
    <source>
        <strain evidence="2">DUCC20226</strain>
    </source>
</reference>
<dbReference type="Proteomes" id="UP001265746">
    <property type="component" value="Unassembled WGS sequence"/>
</dbReference>
<evidence type="ECO:0000256" key="1">
    <source>
        <dbReference type="SAM" id="MobiDB-lite"/>
    </source>
</evidence>
<proteinExistence type="predicted"/>